<proteinExistence type="predicted"/>
<feature type="region of interest" description="Disordered" evidence="1">
    <location>
        <begin position="155"/>
        <end position="175"/>
    </location>
</feature>
<dbReference type="InterPro" id="IPR038081">
    <property type="entry name" value="CalX-like_sf"/>
</dbReference>
<dbReference type="PROSITE" id="PS51841">
    <property type="entry name" value="LTD"/>
    <property type="match status" value="2"/>
</dbReference>
<comment type="caution">
    <text evidence="3">The sequence shown here is derived from an EMBL/GenBank/DDBJ whole genome shotgun (WGS) entry which is preliminary data.</text>
</comment>
<dbReference type="Gene3D" id="2.60.40.2030">
    <property type="match status" value="1"/>
</dbReference>
<evidence type="ECO:0000259" key="2">
    <source>
        <dbReference type="PROSITE" id="PS51841"/>
    </source>
</evidence>
<dbReference type="InterPro" id="IPR001322">
    <property type="entry name" value="Lamin_tail_dom"/>
</dbReference>
<feature type="domain" description="LTD" evidence="2">
    <location>
        <begin position="319"/>
        <end position="466"/>
    </location>
</feature>
<dbReference type="EMBL" id="BMXI01000006">
    <property type="protein sequence ID" value="GHC50971.1"/>
    <property type="molecule type" value="Genomic_DNA"/>
</dbReference>
<reference evidence="3" key="1">
    <citation type="journal article" date="2014" name="Int. J. Syst. Evol. Microbiol.">
        <title>Complete genome sequence of Corynebacterium casei LMG S-19264T (=DSM 44701T), isolated from a smear-ripened cheese.</title>
        <authorList>
            <consortium name="US DOE Joint Genome Institute (JGI-PGF)"/>
            <person name="Walter F."/>
            <person name="Albersmeier A."/>
            <person name="Kalinowski J."/>
            <person name="Ruckert C."/>
        </authorList>
    </citation>
    <scope>NUCLEOTIDE SEQUENCE</scope>
    <source>
        <strain evidence="3">KCTC 12988</strain>
    </source>
</reference>
<keyword evidence="4" id="KW-1185">Reference proteome</keyword>
<accession>A0A918WKE3</accession>
<sequence length="874" mass="90263">MYDTTDIIGILTIVGFASLSGEVLLNEIDADTPGTDNAEFVELYQVPGPGDASLNGYALVFFNGADGSDSAYRVMDLDGYSFSPSGYFVVGDSGVANVDLSFGPGAETDHIQNGTDAVALYSGLTAEEFVAGTRTGPVDNLDLVDFIIYRGGTEEDSSLSSVFPPSDQPDEDLNGEKSLQSIQRNPDGGFNFIAAAPSPGQTNTQLPRIKVVPSPVQVDEDAGAGASTIVVTREGSLDSSLSVNIISTGSLTRISAPPTTAFFGVGVDQISFSIDTIPNTSIEGDGFIEFEISEDTGPGGEPSYQTGKATLIVADDELSYPTLVVNEVLLKGEESNGPEFVELYNSGNTGVTLDGFQVEFYAADPEGGFGALQQSFTIASGSIPAKGFFTIGNPQVTSVYGVNLDQTVSGLDLPDEDTCMVLLNGGGGIVFSALIEDGELDAVPNSEGTALAAEVFASSAGEDSPAGYYLTSDGGEASNSLELVGFGERAPSATPTVSNVVAPRLLLSRDRELIEEDSTEVITFTVSRIPDTVGDVTVTLFSDDTTELVLPGTVVIPDGQASVTFAGVPQQDGVRDGLSLVRITASASGLLSAASEATVLDADIPDLQVCDIAFVAAITDQPEVFAFVALSEIYAGTRITFTDYGWHTNGEFLIEEGDGQMTWLAIADVPAGTVVTFTENEPDVGTAASGGIDLGESGDQIFAYQGDSDNPTFLAGIQLNGAWNSEAVDSATSSLPAALASEGAVSIEPGSENAVYTGSIQGSLESLKGQLFSSSGFTASDAREDAGPDLIPSAFTFTAGVEYAVEVTGFAINPEGATVTFEATGSSDVYVSSDLVTWELANGGEGVGTGAYLDENPPAGKAFYLVQEAGAEAP</sequence>
<reference evidence="3" key="2">
    <citation type="submission" date="2020-09" db="EMBL/GenBank/DDBJ databases">
        <authorList>
            <person name="Sun Q."/>
            <person name="Kim S."/>
        </authorList>
    </citation>
    <scope>NUCLEOTIDE SEQUENCE</scope>
    <source>
        <strain evidence="3">KCTC 12988</strain>
    </source>
</reference>
<dbReference type="PANTHER" id="PTHR37397:SF1">
    <property type="entry name" value="LTD DOMAIN-CONTAINING PROTEIN"/>
    <property type="match status" value="1"/>
</dbReference>
<dbReference type="PANTHER" id="PTHR37397">
    <property type="entry name" value="SI:CH211-183D21.1"/>
    <property type="match status" value="1"/>
</dbReference>
<organism evidence="3 4">
    <name type="scientific">Roseibacillus persicicus</name>
    <dbReference type="NCBI Taxonomy" id="454148"/>
    <lineage>
        <taxon>Bacteria</taxon>
        <taxon>Pseudomonadati</taxon>
        <taxon>Verrucomicrobiota</taxon>
        <taxon>Verrucomicrobiia</taxon>
        <taxon>Verrucomicrobiales</taxon>
        <taxon>Verrucomicrobiaceae</taxon>
        <taxon>Roseibacillus</taxon>
    </lineage>
</organism>
<dbReference type="Pfam" id="PF00932">
    <property type="entry name" value="LTD"/>
    <property type="match status" value="1"/>
</dbReference>
<gene>
    <name evidence="3" type="ORF">GCM10007100_16430</name>
</gene>
<evidence type="ECO:0000313" key="4">
    <source>
        <dbReference type="Proteomes" id="UP000644507"/>
    </source>
</evidence>
<protein>
    <recommendedName>
        <fullName evidence="2">LTD domain-containing protein</fullName>
    </recommendedName>
</protein>
<dbReference type="AlphaFoldDB" id="A0A918WKE3"/>
<dbReference type="Proteomes" id="UP000644507">
    <property type="component" value="Unassembled WGS sequence"/>
</dbReference>
<dbReference type="RefSeq" id="WP_189569450.1">
    <property type="nucleotide sequence ID" value="NZ_BMXI01000006.1"/>
</dbReference>
<feature type="domain" description="LTD" evidence="2">
    <location>
        <begin position="11"/>
        <end position="139"/>
    </location>
</feature>
<dbReference type="SUPFAM" id="SSF141072">
    <property type="entry name" value="CalX-like"/>
    <property type="match status" value="2"/>
</dbReference>
<evidence type="ECO:0000313" key="3">
    <source>
        <dbReference type="EMBL" id="GHC50971.1"/>
    </source>
</evidence>
<name>A0A918WKE3_9BACT</name>
<evidence type="ECO:0000256" key="1">
    <source>
        <dbReference type="SAM" id="MobiDB-lite"/>
    </source>
</evidence>